<proteinExistence type="predicted"/>
<accession>A0A1Q9F6Q0</accession>
<dbReference type="AlphaFoldDB" id="A0A1Q9F6Q0"/>
<name>A0A1Q9F6Q0_SYMMI</name>
<dbReference type="InterPro" id="IPR011333">
    <property type="entry name" value="SKP1/BTB/POZ_sf"/>
</dbReference>
<evidence type="ECO:0000313" key="3">
    <source>
        <dbReference type="Proteomes" id="UP000186817"/>
    </source>
</evidence>
<dbReference type="EMBL" id="LSRX01000004">
    <property type="protein sequence ID" value="OLQ15364.1"/>
    <property type="molecule type" value="Genomic_DNA"/>
</dbReference>
<evidence type="ECO:0000313" key="2">
    <source>
        <dbReference type="EMBL" id="OLQ15364.1"/>
    </source>
</evidence>
<evidence type="ECO:0000259" key="1">
    <source>
        <dbReference type="PROSITE" id="PS50097"/>
    </source>
</evidence>
<dbReference type="PROSITE" id="PS50097">
    <property type="entry name" value="BTB"/>
    <property type="match status" value="1"/>
</dbReference>
<dbReference type="InterPro" id="IPR000210">
    <property type="entry name" value="BTB/POZ_dom"/>
</dbReference>
<feature type="domain" description="BTB" evidence="1">
    <location>
        <begin position="22"/>
        <end position="89"/>
    </location>
</feature>
<keyword evidence="3" id="KW-1185">Reference proteome</keyword>
<reference evidence="2 3" key="1">
    <citation type="submission" date="2016-02" db="EMBL/GenBank/DDBJ databases">
        <title>Genome analysis of coral dinoflagellate symbionts highlights evolutionary adaptations to a symbiotic lifestyle.</title>
        <authorList>
            <person name="Aranda M."/>
            <person name="Li Y."/>
            <person name="Liew Y.J."/>
            <person name="Baumgarten S."/>
            <person name="Simakov O."/>
            <person name="Wilson M."/>
            <person name="Piel J."/>
            <person name="Ashoor H."/>
            <person name="Bougouffa S."/>
            <person name="Bajic V.B."/>
            <person name="Ryu T."/>
            <person name="Ravasi T."/>
            <person name="Bayer T."/>
            <person name="Micklem G."/>
            <person name="Kim H."/>
            <person name="Bhak J."/>
            <person name="Lajeunesse T.C."/>
            <person name="Voolstra C.R."/>
        </authorList>
    </citation>
    <scope>NUCLEOTIDE SEQUENCE [LARGE SCALE GENOMIC DNA]</scope>
    <source>
        <strain evidence="2 3">CCMP2467</strain>
    </source>
</reference>
<dbReference type="Proteomes" id="UP000186817">
    <property type="component" value="Unassembled WGS sequence"/>
</dbReference>
<gene>
    <name evidence="2" type="primary">rdx</name>
    <name evidence="2" type="ORF">AK812_SmicGene365</name>
</gene>
<organism evidence="2 3">
    <name type="scientific">Symbiodinium microadriaticum</name>
    <name type="common">Dinoflagellate</name>
    <name type="synonym">Zooxanthella microadriatica</name>
    <dbReference type="NCBI Taxonomy" id="2951"/>
    <lineage>
        <taxon>Eukaryota</taxon>
        <taxon>Sar</taxon>
        <taxon>Alveolata</taxon>
        <taxon>Dinophyceae</taxon>
        <taxon>Suessiales</taxon>
        <taxon>Symbiodiniaceae</taxon>
        <taxon>Symbiodinium</taxon>
    </lineage>
</organism>
<dbReference type="SUPFAM" id="SSF54695">
    <property type="entry name" value="POZ domain"/>
    <property type="match status" value="1"/>
</dbReference>
<protein>
    <submittedName>
        <fullName evidence="2">Protein roadkill</fullName>
    </submittedName>
</protein>
<dbReference type="Pfam" id="PF00651">
    <property type="entry name" value="BTB"/>
    <property type="match status" value="1"/>
</dbReference>
<comment type="caution">
    <text evidence="2">The sequence shown here is derived from an EMBL/GenBank/DDBJ whole genome shotgun (WGS) entry which is preliminary data.</text>
</comment>
<dbReference type="PANTHER" id="PTHR24413">
    <property type="entry name" value="SPECKLE-TYPE POZ PROTEIN"/>
    <property type="match status" value="1"/>
</dbReference>
<dbReference type="Gene3D" id="3.30.710.10">
    <property type="entry name" value="Potassium Channel Kv1.1, Chain A"/>
    <property type="match status" value="1"/>
</dbReference>
<dbReference type="SMART" id="SM00225">
    <property type="entry name" value="BTB"/>
    <property type="match status" value="1"/>
</dbReference>
<sequence>MVLLSNHRAASDALAKSRGLSGDWSVVVEGHEFLVWSSLLAAWSETFAAMASHDCLERTSRRLTVKDFSASAVDLALQFIYTGECDAEDELLVEVAAFADKYGIAPLLKECIQRCEAALTEESVFGMFAAADRMKLASVKEPCLGFITGHPKEMLPILYLLDGKLLAEVLARPELPITDFELAKLLLSWADLKDFRHDVPELFKEHVFVDVLTHQELYTLNELIAKGSDKAWILDSLERSVQSIHLQFSTYRRENGWETPDALLELKNLFGEKTFGFFINVIVPPHCHEHYPSYMDLQRRAVPDFSLLLGSPPVESEGEQEQTWMLPHHSVLLSGVFLRDNQRRPHVEVEVRLSYSPDGIQWIKAAQADKDTLRTREEYFPVHGSLPARWFRLEMVRGCFQGYFRLRGVLMGYRPEAPKV</sequence>
<dbReference type="OrthoDB" id="407311at2759"/>
<dbReference type="CDD" id="cd18186">
    <property type="entry name" value="BTB_POZ_ZBTB_KLHL-like"/>
    <property type="match status" value="1"/>
</dbReference>